<keyword evidence="4" id="KW-0997">Cell inner membrane</keyword>
<comment type="subcellular location">
    <subcellularLocation>
        <location evidence="1">Cell inner membrane</location>
        <topology evidence="1">Multi-pass membrane protein</topology>
    </subcellularLocation>
</comment>
<keyword evidence="6 8" id="KW-1133">Transmembrane helix</keyword>
<dbReference type="Gene3D" id="1.20.81.30">
    <property type="entry name" value="Type II secretion system (T2SS), domain F"/>
    <property type="match status" value="2"/>
</dbReference>
<keyword evidence="5 8" id="KW-0812">Transmembrane</keyword>
<feature type="domain" description="Type II secretion system protein GspF" evidence="9">
    <location>
        <begin position="278"/>
        <end position="399"/>
    </location>
</feature>
<reference evidence="10" key="1">
    <citation type="submission" date="2022-04" db="EMBL/GenBank/DDBJ databases">
        <title>Desulfatitalea alkaliphila sp. nov., a novel anaerobic sulfate-reducing bacterium isolated from terrestrial mud volcano, Taman Peninsula, Russia.</title>
        <authorList>
            <person name="Khomyakova M.A."/>
            <person name="Merkel A.Y."/>
            <person name="Slobodkin A.I."/>
        </authorList>
    </citation>
    <scope>NUCLEOTIDE SEQUENCE</scope>
    <source>
        <strain evidence="10">M08but</strain>
    </source>
</reference>
<evidence type="ECO:0000256" key="5">
    <source>
        <dbReference type="ARBA" id="ARBA00022692"/>
    </source>
</evidence>
<dbReference type="RefSeq" id="WP_246902632.1">
    <property type="nucleotide sequence ID" value="NZ_JALJRB010000002.1"/>
</dbReference>
<dbReference type="FunFam" id="1.20.81.30:FF:000001">
    <property type="entry name" value="Type II secretion system protein F"/>
    <property type="match status" value="2"/>
</dbReference>
<feature type="transmembrane region" description="Helical" evidence="8">
    <location>
        <begin position="381"/>
        <end position="402"/>
    </location>
</feature>
<evidence type="ECO:0000313" key="11">
    <source>
        <dbReference type="Proteomes" id="UP001165427"/>
    </source>
</evidence>
<sequence length="409" mass="45155">MALFLYKATDADGKVVSASLESDDEAAAVARIQKMGLIPIRVTPAGKQPRISGWAALDPVKYLNRRITGKDVMLFTQDLASLLGAGLPVDRALSILVGVSEREAMQATVADILKMVQGGAYLSDALAKYPRIFSEFYVNMVRAGEAGGVLEDVLGRLGTHLQSAQDLADFIKSAMVYPIFLVTVSGISIIILMTYVMPKFTVLFADMGATIPWSTKLLLQGSDLLRNFWWLLLAISAAAVFLAERYRRTPRGRRRIDQWKLRLFLVGDLVRKMETARFARTLGTLTRSGVPILQGLDLVRKVLGNQVFARSMEQVRLKVKEGDRLAPSLAQAGLFPSLALQMITVGEETGRLEEMLFRIADNYEKALTMAVKRFTSLIEPVMILAMAIVVGFIVISMLMAIFSMNELPF</sequence>
<evidence type="ECO:0000256" key="2">
    <source>
        <dbReference type="ARBA" id="ARBA00005745"/>
    </source>
</evidence>
<name>A0AA41R200_9BACT</name>
<accession>A0AA41R200</accession>
<evidence type="ECO:0000259" key="9">
    <source>
        <dbReference type="Pfam" id="PF00482"/>
    </source>
</evidence>
<feature type="transmembrane region" description="Helical" evidence="8">
    <location>
        <begin position="228"/>
        <end position="246"/>
    </location>
</feature>
<dbReference type="PANTHER" id="PTHR30012:SF0">
    <property type="entry name" value="TYPE II SECRETION SYSTEM PROTEIN F-RELATED"/>
    <property type="match status" value="1"/>
</dbReference>
<dbReference type="Proteomes" id="UP001165427">
    <property type="component" value="Unassembled WGS sequence"/>
</dbReference>
<evidence type="ECO:0000256" key="4">
    <source>
        <dbReference type="ARBA" id="ARBA00022519"/>
    </source>
</evidence>
<dbReference type="InterPro" id="IPR003004">
    <property type="entry name" value="GspF/PilC"/>
</dbReference>
<feature type="transmembrane region" description="Helical" evidence="8">
    <location>
        <begin position="175"/>
        <end position="197"/>
    </location>
</feature>
<evidence type="ECO:0000313" key="10">
    <source>
        <dbReference type="EMBL" id="MCJ8499370.1"/>
    </source>
</evidence>
<evidence type="ECO:0000256" key="6">
    <source>
        <dbReference type="ARBA" id="ARBA00022989"/>
    </source>
</evidence>
<evidence type="ECO:0000256" key="1">
    <source>
        <dbReference type="ARBA" id="ARBA00004429"/>
    </source>
</evidence>
<proteinExistence type="inferred from homology"/>
<comment type="similarity">
    <text evidence="2">Belongs to the GSP F family.</text>
</comment>
<comment type="caution">
    <text evidence="10">The sequence shown here is derived from an EMBL/GenBank/DDBJ whole genome shotgun (WGS) entry which is preliminary data.</text>
</comment>
<dbReference type="AlphaFoldDB" id="A0AA41R200"/>
<keyword evidence="3" id="KW-1003">Cell membrane</keyword>
<evidence type="ECO:0000256" key="3">
    <source>
        <dbReference type="ARBA" id="ARBA00022475"/>
    </source>
</evidence>
<dbReference type="EMBL" id="JALJRB010000002">
    <property type="protein sequence ID" value="MCJ8499370.1"/>
    <property type="molecule type" value="Genomic_DNA"/>
</dbReference>
<dbReference type="Pfam" id="PF00482">
    <property type="entry name" value="T2SSF"/>
    <property type="match status" value="2"/>
</dbReference>
<feature type="domain" description="Type II secretion system protein GspF" evidence="9">
    <location>
        <begin position="75"/>
        <end position="198"/>
    </location>
</feature>
<dbReference type="InterPro" id="IPR042094">
    <property type="entry name" value="T2SS_GspF_sf"/>
</dbReference>
<evidence type="ECO:0000256" key="8">
    <source>
        <dbReference type="SAM" id="Phobius"/>
    </source>
</evidence>
<dbReference type="PANTHER" id="PTHR30012">
    <property type="entry name" value="GENERAL SECRETION PATHWAY PROTEIN"/>
    <property type="match status" value="1"/>
</dbReference>
<evidence type="ECO:0000256" key="7">
    <source>
        <dbReference type="ARBA" id="ARBA00023136"/>
    </source>
</evidence>
<keyword evidence="11" id="KW-1185">Reference proteome</keyword>
<dbReference type="InterPro" id="IPR018076">
    <property type="entry name" value="T2SS_GspF_dom"/>
</dbReference>
<dbReference type="GO" id="GO:0015628">
    <property type="term" value="P:protein secretion by the type II secretion system"/>
    <property type="evidence" value="ECO:0007669"/>
    <property type="project" value="TreeGrafter"/>
</dbReference>
<organism evidence="10 11">
    <name type="scientific">Desulfatitalea alkaliphila</name>
    <dbReference type="NCBI Taxonomy" id="2929485"/>
    <lineage>
        <taxon>Bacteria</taxon>
        <taxon>Pseudomonadati</taxon>
        <taxon>Thermodesulfobacteriota</taxon>
        <taxon>Desulfobacteria</taxon>
        <taxon>Desulfobacterales</taxon>
        <taxon>Desulfosarcinaceae</taxon>
        <taxon>Desulfatitalea</taxon>
    </lineage>
</organism>
<protein>
    <submittedName>
        <fullName evidence="10">Type II secretion system F family protein</fullName>
    </submittedName>
</protein>
<keyword evidence="7 8" id="KW-0472">Membrane</keyword>
<dbReference type="PRINTS" id="PR00812">
    <property type="entry name" value="BCTERIALGSPF"/>
</dbReference>
<gene>
    <name evidence="10" type="ORF">MRX98_02195</name>
</gene>
<dbReference type="GO" id="GO:0005886">
    <property type="term" value="C:plasma membrane"/>
    <property type="evidence" value="ECO:0007669"/>
    <property type="project" value="UniProtKB-SubCell"/>
</dbReference>